<evidence type="ECO:0000313" key="2">
    <source>
        <dbReference type="Proteomes" id="UP000182347"/>
    </source>
</evidence>
<accession>A0A1G9R1H0</accession>
<dbReference type="OrthoDB" id="2680434at2"/>
<gene>
    <name evidence="1" type="ORF">SAMN05216244_1770</name>
</gene>
<dbReference type="Proteomes" id="UP000182347">
    <property type="component" value="Unassembled WGS sequence"/>
</dbReference>
<keyword evidence="2" id="KW-1185">Reference proteome</keyword>
<name>A0A1G9R1H0_9BACI</name>
<protein>
    <submittedName>
        <fullName evidence="1">Uncharacterized protein</fullName>
    </submittedName>
</protein>
<dbReference type="AlphaFoldDB" id="A0A1G9R1H0"/>
<proteinExistence type="predicted"/>
<dbReference type="EMBL" id="FNHF01000002">
    <property type="protein sequence ID" value="SDM17136.1"/>
    <property type="molecule type" value="Genomic_DNA"/>
</dbReference>
<dbReference type="STRING" id="482461.SAMN05216244_1770"/>
<organism evidence="1 2">
    <name type="scientific">Sediminibacillus halophilus</name>
    <dbReference type="NCBI Taxonomy" id="482461"/>
    <lineage>
        <taxon>Bacteria</taxon>
        <taxon>Bacillati</taxon>
        <taxon>Bacillota</taxon>
        <taxon>Bacilli</taxon>
        <taxon>Bacillales</taxon>
        <taxon>Bacillaceae</taxon>
        <taxon>Sediminibacillus</taxon>
    </lineage>
</organism>
<dbReference type="RefSeq" id="WP_074598479.1">
    <property type="nucleotide sequence ID" value="NZ_FNHF01000002.1"/>
</dbReference>
<evidence type="ECO:0000313" key="1">
    <source>
        <dbReference type="EMBL" id="SDM17136.1"/>
    </source>
</evidence>
<reference evidence="2" key="1">
    <citation type="submission" date="2016-10" db="EMBL/GenBank/DDBJ databases">
        <authorList>
            <person name="Varghese N."/>
            <person name="Submissions S."/>
        </authorList>
    </citation>
    <scope>NUCLEOTIDE SEQUENCE [LARGE SCALE GENOMIC DNA]</scope>
    <source>
        <strain evidence="2">CGMCC 1.6199</strain>
    </source>
</reference>
<sequence>MNYFDGALFSGEFSDDDELFYLRRVKNLQTQSILSNRQLEQLHHYLSRQNSRQESCTITVNDQIPVLLNQQEAEQLLTELDEIIAHL</sequence>